<feature type="chain" id="PRO_5046759146" evidence="2">
    <location>
        <begin position="21"/>
        <end position="651"/>
    </location>
</feature>
<evidence type="ECO:0000256" key="2">
    <source>
        <dbReference type="SAM" id="SignalP"/>
    </source>
</evidence>
<dbReference type="PANTHER" id="PTHR42776">
    <property type="entry name" value="SERINE PEPTIDASE S9 FAMILY MEMBER"/>
    <property type="match status" value="1"/>
</dbReference>
<dbReference type="Proteomes" id="UP000662770">
    <property type="component" value="Chromosome"/>
</dbReference>
<organism evidence="4 5">
    <name type="scientific">Shewanella avicenniae</name>
    <dbReference type="NCBI Taxonomy" id="2814294"/>
    <lineage>
        <taxon>Bacteria</taxon>
        <taxon>Pseudomonadati</taxon>
        <taxon>Pseudomonadota</taxon>
        <taxon>Gammaproteobacteria</taxon>
        <taxon>Alteromonadales</taxon>
        <taxon>Shewanellaceae</taxon>
        <taxon>Shewanella</taxon>
    </lineage>
</organism>
<reference evidence="4 5" key="1">
    <citation type="submission" date="2021-03" db="EMBL/GenBank/DDBJ databases">
        <title>Novel species identification of genus Shewanella.</title>
        <authorList>
            <person name="Liu G."/>
            <person name="Zhang Q."/>
        </authorList>
    </citation>
    <scope>NUCLEOTIDE SEQUENCE [LARGE SCALE GENOMIC DNA]</scope>
    <source>
        <strain evidence="4 5">FJAT-51800</strain>
    </source>
</reference>
<evidence type="ECO:0000313" key="4">
    <source>
        <dbReference type="EMBL" id="QSX33966.1"/>
    </source>
</evidence>
<name>A0ABX7QTG0_9GAMM</name>
<feature type="domain" description="Peptidase S9 prolyl oligopeptidase catalytic" evidence="3">
    <location>
        <begin position="441"/>
        <end position="651"/>
    </location>
</feature>
<dbReference type="Pfam" id="PF00326">
    <property type="entry name" value="Peptidase_S9"/>
    <property type="match status" value="1"/>
</dbReference>
<dbReference type="RefSeq" id="WP_207355174.1">
    <property type="nucleotide sequence ID" value="NZ_CP071503.1"/>
</dbReference>
<keyword evidence="1" id="KW-0378">Hydrolase</keyword>
<gene>
    <name evidence="4" type="ORF">JYB87_01540</name>
</gene>
<dbReference type="InterPro" id="IPR029058">
    <property type="entry name" value="AB_hydrolase_fold"/>
</dbReference>
<sequence length="651" mass="72846">MRFNLLVPVLFSLLSSSALALTSAELYSKGAKFSQLKISPNGEFISVKLKDDDGRQKLLILETETLKMSHAVSFGGNKQVGDYEWVNDERIVLAKEYLKGWSDHPLYYGELMAVNADGSKPLYLVGYEANGGVNAGSRIQKGAEPLRATAWILDPLVNDDKKMLIHALPWGGGNNLDTERLQQVYSVDVYRGKRKQLFTTPIAMPEFLVDDEGEVRFIGGLDRHDDKQIFVKKDDKWVNLETIGLGGYTPISLTNDPNVIYAAGTEHGEPTSVFKLDIKTGERQLVVNDPIVDPLAFWVNPHTKSLYAVEFEKGYPNYAFVNIDDENTKLLKDLLAALPGYQVRIASETRDSNKKIIFAFNDRTPGKYFLFNTQNNQLRLLLDVMEGINPDLMAEVKPMPVTVRDGKEIQTYLTLPNDKKAEKLPLVVNPHGGPHGPRDYWEFDPQNQFLASQGYAVLQVNYRGSGGFGLAFEHAGYKKWGSDIQYDIIDATQSLIDQGIVDKDKICIVGTSFGGYSALMSAELAPDMFKCAVGIAGVYNLPMMFNEGDVQDTDYGTSYLKKVLGEDPQTLLSMSPTQNVGKLKAELFLVHGGNDERAPIEQLYALEDALKKIDYPYQELIMDDEGHGFYDTKHRAILYQKMADFLKKHLN</sequence>
<dbReference type="EMBL" id="CP071503">
    <property type="protein sequence ID" value="QSX33966.1"/>
    <property type="molecule type" value="Genomic_DNA"/>
</dbReference>
<evidence type="ECO:0000256" key="1">
    <source>
        <dbReference type="ARBA" id="ARBA00022801"/>
    </source>
</evidence>
<feature type="signal peptide" evidence="2">
    <location>
        <begin position="1"/>
        <end position="20"/>
    </location>
</feature>
<dbReference type="SUPFAM" id="SSF82171">
    <property type="entry name" value="DPP6 N-terminal domain-like"/>
    <property type="match status" value="1"/>
</dbReference>
<dbReference type="InterPro" id="IPR001375">
    <property type="entry name" value="Peptidase_S9_cat"/>
</dbReference>
<dbReference type="SUPFAM" id="SSF53474">
    <property type="entry name" value="alpha/beta-Hydrolases"/>
    <property type="match status" value="1"/>
</dbReference>
<keyword evidence="5" id="KW-1185">Reference proteome</keyword>
<protein>
    <submittedName>
        <fullName evidence="4">S9 family peptidase</fullName>
    </submittedName>
</protein>
<dbReference type="Gene3D" id="3.40.50.1820">
    <property type="entry name" value="alpha/beta hydrolase"/>
    <property type="match status" value="1"/>
</dbReference>
<keyword evidence="2" id="KW-0732">Signal</keyword>
<evidence type="ECO:0000259" key="3">
    <source>
        <dbReference type="Pfam" id="PF00326"/>
    </source>
</evidence>
<dbReference type="PANTHER" id="PTHR42776:SF27">
    <property type="entry name" value="DIPEPTIDYL PEPTIDASE FAMILY MEMBER 6"/>
    <property type="match status" value="1"/>
</dbReference>
<proteinExistence type="predicted"/>
<evidence type="ECO:0000313" key="5">
    <source>
        <dbReference type="Proteomes" id="UP000662770"/>
    </source>
</evidence>
<accession>A0ABX7QTG0</accession>